<name>G5H5Y9_9BACT</name>
<organism evidence="6 7">
    <name type="scientific">Alistipes indistinctus YIT 12060</name>
    <dbReference type="NCBI Taxonomy" id="742725"/>
    <lineage>
        <taxon>Bacteria</taxon>
        <taxon>Pseudomonadati</taxon>
        <taxon>Bacteroidota</taxon>
        <taxon>Bacteroidia</taxon>
        <taxon>Bacteroidales</taxon>
        <taxon>Rikenellaceae</taxon>
        <taxon>Alistipes</taxon>
    </lineage>
</organism>
<dbReference type="SUPFAM" id="SSF75420">
    <property type="entry name" value="YhbC-like, N-terminal domain"/>
    <property type="match status" value="1"/>
</dbReference>
<dbReference type="PATRIC" id="fig|742725.3.peg.396"/>
<dbReference type="eggNOG" id="COG0779">
    <property type="taxonomic scope" value="Bacteria"/>
</dbReference>
<evidence type="ECO:0000313" key="7">
    <source>
        <dbReference type="Proteomes" id="UP000006008"/>
    </source>
</evidence>
<dbReference type="InterPro" id="IPR028998">
    <property type="entry name" value="RimP_C"/>
</dbReference>
<dbReference type="NCBIfam" id="NF002531">
    <property type="entry name" value="PRK02001.1"/>
    <property type="match status" value="1"/>
</dbReference>
<keyword evidence="2 3" id="KW-0690">Ribosome biogenesis</keyword>
<dbReference type="EMBL" id="ADLD01000004">
    <property type="protein sequence ID" value="EHB93083.1"/>
    <property type="molecule type" value="Genomic_DNA"/>
</dbReference>
<evidence type="ECO:0000256" key="2">
    <source>
        <dbReference type="ARBA" id="ARBA00022517"/>
    </source>
</evidence>
<evidence type="ECO:0000313" key="6">
    <source>
        <dbReference type="EMBL" id="EHB93083.1"/>
    </source>
</evidence>
<dbReference type="GO" id="GO:0005829">
    <property type="term" value="C:cytosol"/>
    <property type="evidence" value="ECO:0007669"/>
    <property type="project" value="TreeGrafter"/>
</dbReference>
<dbReference type="InterPro" id="IPR035956">
    <property type="entry name" value="RimP_N_sf"/>
</dbReference>
<dbReference type="STRING" id="742725.HMPREF9450_00349"/>
<keyword evidence="1 3" id="KW-0963">Cytoplasm</keyword>
<comment type="subcellular location">
    <subcellularLocation>
        <location evidence="3">Cytoplasm</location>
    </subcellularLocation>
</comment>
<proteinExistence type="inferred from homology"/>
<dbReference type="Pfam" id="PF17384">
    <property type="entry name" value="DUF150_C"/>
    <property type="match status" value="1"/>
</dbReference>
<dbReference type="HAMAP" id="MF_01077">
    <property type="entry name" value="RimP"/>
    <property type="match status" value="1"/>
</dbReference>
<evidence type="ECO:0000256" key="3">
    <source>
        <dbReference type="HAMAP-Rule" id="MF_01077"/>
    </source>
</evidence>
<comment type="caution">
    <text evidence="6">The sequence shown here is derived from an EMBL/GenBank/DDBJ whole genome shotgun (WGS) entry which is preliminary data.</text>
</comment>
<dbReference type="RefSeq" id="WP_009133155.1">
    <property type="nucleotide sequence ID" value="NZ_CP102250.1"/>
</dbReference>
<dbReference type="InterPro" id="IPR003728">
    <property type="entry name" value="Ribosome_maturation_RimP"/>
</dbReference>
<dbReference type="OrthoDB" id="9789702at2"/>
<dbReference type="HOGENOM" id="CLU_070525_3_1_10"/>
<evidence type="ECO:0000259" key="4">
    <source>
        <dbReference type="Pfam" id="PF02576"/>
    </source>
</evidence>
<dbReference type="GO" id="GO:0000028">
    <property type="term" value="P:ribosomal small subunit assembly"/>
    <property type="evidence" value="ECO:0007669"/>
    <property type="project" value="TreeGrafter"/>
</dbReference>
<dbReference type="Proteomes" id="UP000006008">
    <property type="component" value="Unassembled WGS sequence"/>
</dbReference>
<feature type="domain" description="Ribosome maturation factor RimP N-terminal" evidence="4">
    <location>
        <begin position="17"/>
        <end position="75"/>
    </location>
</feature>
<feature type="domain" description="Ribosome maturation factor RimP C-terminal" evidence="5">
    <location>
        <begin position="79"/>
        <end position="146"/>
    </location>
</feature>
<accession>G5H5Y9</accession>
<dbReference type="Gene3D" id="3.30.300.70">
    <property type="entry name" value="RimP-like superfamily, N-terminal"/>
    <property type="match status" value="1"/>
</dbReference>
<dbReference type="Pfam" id="PF02576">
    <property type="entry name" value="RimP_N"/>
    <property type="match status" value="1"/>
</dbReference>
<dbReference type="PANTHER" id="PTHR33867:SF1">
    <property type="entry name" value="RIBOSOME MATURATION FACTOR RIMP"/>
    <property type="match status" value="1"/>
</dbReference>
<dbReference type="GeneID" id="92816771"/>
<sequence>MIDAVRIREIAEAQMDGTDLFVVDVRVAPGNGIEVVVDSDTQVGIDRCVALSRAIEASLDREQEDFELTVTSAGIGQPLRMLRQYRKLIGREVEVVLKEGGKLVATLTDATGEAITVEYQEKAVVEGKKRKELVTRRRELPLAEVKSTCEHLSFK</sequence>
<dbReference type="AlphaFoldDB" id="G5H5Y9"/>
<protein>
    <recommendedName>
        <fullName evidence="3">Ribosome maturation factor RimP</fullName>
    </recommendedName>
</protein>
<keyword evidence="7" id="KW-1185">Reference proteome</keyword>
<evidence type="ECO:0000259" key="5">
    <source>
        <dbReference type="Pfam" id="PF17384"/>
    </source>
</evidence>
<dbReference type="PANTHER" id="PTHR33867">
    <property type="entry name" value="RIBOSOME MATURATION FACTOR RIMP"/>
    <property type="match status" value="1"/>
</dbReference>
<gene>
    <name evidence="3" type="primary">rimP</name>
    <name evidence="6" type="ORF">HMPREF9450_00349</name>
</gene>
<dbReference type="GO" id="GO:0006412">
    <property type="term" value="P:translation"/>
    <property type="evidence" value="ECO:0007669"/>
    <property type="project" value="TreeGrafter"/>
</dbReference>
<comment type="similarity">
    <text evidence="3">Belongs to the RimP family.</text>
</comment>
<evidence type="ECO:0000256" key="1">
    <source>
        <dbReference type="ARBA" id="ARBA00022490"/>
    </source>
</evidence>
<comment type="function">
    <text evidence="3">Required for maturation of 30S ribosomal subunits.</text>
</comment>
<dbReference type="InterPro" id="IPR028989">
    <property type="entry name" value="RimP_N"/>
</dbReference>
<reference evidence="6 7" key="1">
    <citation type="submission" date="2011-08" db="EMBL/GenBank/DDBJ databases">
        <title>The Genome Sequence of Alistipes indistinctus YIT 12060.</title>
        <authorList>
            <consortium name="The Broad Institute Genome Sequencing Platform"/>
            <person name="Earl A."/>
            <person name="Ward D."/>
            <person name="Feldgarden M."/>
            <person name="Gevers D."/>
            <person name="Morotomi M."/>
            <person name="Young S.K."/>
            <person name="Zeng Q."/>
            <person name="Gargeya S."/>
            <person name="Fitzgerald M."/>
            <person name="Haas B."/>
            <person name="Abouelleil A."/>
            <person name="Alvarado L."/>
            <person name="Arachchi H.M."/>
            <person name="Berlin A."/>
            <person name="Brown A."/>
            <person name="Chapman S.B."/>
            <person name="Chen Z."/>
            <person name="Dunbar C."/>
            <person name="Freedman E."/>
            <person name="Gearin G."/>
            <person name="Gellesch M."/>
            <person name="Goldberg J."/>
            <person name="Griggs A."/>
            <person name="Gujja S."/>
            <person name="Heiman D."/>
            <person name="Howarth C."/>
            <person name="Larson L."/>
            <person name="Lui A."/>
            <person name="MacDonald P.J.P."/>
            <person name="Montmayeur A."/>
            <person name="Murphy C."/>
            <person name="Neiman D."/>
            <person name="Pearson M."/>
            <person name="Priest M."/>
            <person name="Roberts A."/>
            <person name="Saif S."/>
            <person name="Shea T."/>
            <person name="Shenoy N."/>
            <person name="Sisk P."/>
            <person name="Stolte C."/>
            <person name="Sykes S."/>
            <person name="Wortman J."/>
            <person name="Nusbaum C."/>
            <person name="Birren B."/>
        </authorList>
    </citation>
    <scope>NUCLEOTIDE SEQUENCE [LARGE SCALE GENOMIC DNA]</scope>
    <source>
        <strain evidence="6 7">YIT 12060</strain>
    </source>
</reference>